<dbReference type="HOGENOM" id="CLU_501880_0_0_1"/>
<dbReference type="Proteomes" id="UP000008672">
    <property type="component" value="Unassembled WGS sequence"/>
</dbReference>
<dbReference type="GeneTree" id="ENSGT00950000183145"/>
<accession>H3AZ39</accession>
<feature type="domain" description="SRCR" evidence="3">
    <location>
        <begin position="344"/>
        <end position="444"/>
    </location>
</feature>
<dbReference type="PROSITE" id="PS00420">
    <property type="entry name" value="SRCR_1"/>
    <property type="match status" value="4"/>
</dbReference>
<feature type="disulfide bond" evidence="2">
    <location>
        <begin position="474"/>
        <end position="538"/>
    </location>
</feature>
<dbReference type="InterPro" id="IPR001190">
    <property type="entry name" value="SRCR"/>
</dbReference>
<feature type="domain" description="SRCR" evidence="3">
    <location>
        <begin position="1"/>
        <end position="99"/>
    </location>
</feature>
<reference evidence="5" key="1">
    <citation type="submission" date="2011-08" db="EMBL/GenBank/DDBJ databases">
        <title>The draft genome of Latimeria chalumnae.</title>
        <authorList>
            <person name="Di Palma F."/>
            <person name="Alfoldi J."/>
            <person name="Johnson J."/>
            <person name="Berlin A."/>
            <person name="Gnerre S."/>
            <person name="Jaffe D."/>
            <person name="MacCallum I."/>
            <person name="Young S."/>
            <person name="Walker B.J."/>
            <person name="Lander E."/>
            <person name="Lindblad-Toh K."/>
        </authorList>
    </citation>
    <scope>NUCLEOTIDE SEQUENCE [LARGE SCALE GENOMIC DNA]</scope>
    <source>
        <strain evidence="5">Wild caught</strain>
    </source>
</reference>
<dbReference type="OMA" id="SKCCAYF"/>
<evidence type="ECO:0000259" key="3">
    <source>
        <dbReference type="PROSITE" id="PS50287"/>
    </source>
</evidence>
<dbReference type="SMART" id="SM00202">
    <property type="entry name" value="SR"/>
    <property type="match status" value="5"/>
</dbReference>
<feature type="disulfide bond" evidence="2">
    <location>
        <begin position="24"/>
        <end position="88"/>
    </location>
</feature>
<dbReference type="PRINTS" id="PR00258">
    <property type="entry name" value="SPERACTRCPTR"/>
</dbReference>
<feature type="disulfide bond" evidence="2">
    <location>
        <begin position="37"/>
        <end position="98"/>
    </location>
</feature>
<dbReference type="EMBL" id="AFYH01015147">
    <property type="status" value="NOT_ANNOTATED_CDS"/>
    <property type="molecule type" value="Genomic_DNA"/>
</dbReference>
<evidence type="ECO:0000256" key="1">
    <source>
        <dbReference type="ARBA" id="ARBA00023157"/>
    </source>
</evidence>
<evidence type="ECO:0000313" key="5">
    <source>
        <dbReference type="Proteomes" id="UP000008672"/>
    </source>
</evidence>
<name>H3AZ39_LATCH</name>
<dbReference type="eggNOG" id="ENOG502QQ5W">
    <property type="taxonomic scope" value="Eukaryota"/>
</dbReference>
<keyword evidence="5" id="KW-1185">Reference proteome</keyword>
<organism evidence="4 5">
    <name type="scientific">Latimeria chalumnae</name>
    <name type="common">Coelacanth</name>
    <dbReference type="NCBI Taxonomy" id="7897"/>
    <lineage>
        <taxon>Eukaryota</taxon>
        <taxon>Metazoa</taxon>
        <taxon>Chordata</taxon>
        <taxon>Craniata</taxon>
        <taxon>Vertebrata</taxon>
        <taxon>Euteleostomi</taxon>
        <taxon>Coelacanthiformes</taxon>
        <taxon>Coelacanthidae</taxon>
        <taxon>Latimeria</taxon>
    </lineage>
</organism>
<feature type="disulfide bond" evidence="2">
    <location>
        <begin position="369"/>
        <end position="433"/>
    </location>
</feature>
<feature type="disulfide bond" evidence="2">
    <location>
        <begin position="264"/>
        <end position="328"/>
    </location>
</feature>
<feature type="disulfide bond" evidence="2">
    <location>
        <begin position="68"/>
        <end position="78"/>
    </location>
</feature>
<dbReference type="PANTHER" id="PTHR48071">
    <property type="entry name" value="SRCR DOMAIN-CONTAINING PROTEIN"/>
    <property type="match status" value="1"/>
</dbReference>
<reference evidence="4" key="3">
    <citation type="submission" date="2025-09" db="UniProtKB">
        <authorList>
            <consortium name="Ensembl"/>
        </authorList>
    </citation>
    <scope>IDENTIFICATION</scope>
</reference>
<dbReference type="SUPFAM" id="SSF56487">
    <property type="entry name" value="SRCR-like"/>
    <property type="match status" value="5"/>
</dbReference>
<feature type="domain" description="SRCR" evidence="3">
    <location>
        <begin position="449"/>
        <end position="549"/>
    </location>
</feature>
<feature type="disulfide bond" evidence="2">
    <location>
        <begin position="277"/>
        <end position="338"/>
    </location>
</feature>
<protein>
    <recommendedName>
        <fullName evidence="3">SRCR domain-containing protein</fullName>
    </recommendedName>
</protein>
<dbReference type="GO" id="GO:0016020">
    <property type="term" value="C:membrane"/>
    <property type="evidence" value="ECO:0007669"/>
    <property type="project" value="InterPro"/>
</dbReference>
<sequence length="569" mass="61079">MANGKHSCEGRVEIFHNGVWGTVCDDSWDMNDAKVVCKQLGCGVAVESKCCAYFGYGTGPILLDDVNCSGNELDLFACSNAGWGKHDCSQSKDASVICTGNTATTQLVSISPSDPALMQIKTVSIPSKSIEGGIRLVNGSDACQGRLEIFHNGSWGTVCSDGWDMSENSVVCQHLGCGKALGYKHNAHYGQGTGDILMDDVNCNGNEPHLADCSSSGWGTHNCNHDNDVGVFCAGEDRIRLVNGTHPCEGRVEVFHDGVWGTVCDDAWDINDAKVVCKQLGCGVAVESKCCAYFGYGTGPILLDDVHCSGNEPDLFACSNAGWSEHNCWHSEDASVICTVEGGIRLVNGSDACQGRLEIFHNGSWGTVCSDGWDMSETSVVCQQLDCGKELGYKHNAYYGQGTGAILMDDVNCNGSEPRLADCSSSGWGTHNCNHDNDVGVFCAGEDRIRLVNGTHPCEGRVEVFHDGVWGTICNDSWDINDANVVCKQLGCGLAIDSKCFGSFGYGTGPVLLDEVNCNGTEPDLFACRRDNWGSHNCEHWKDVSVTCGAKDWYSEMKLPSSWGQGIIW</sequence>
<dbReference type="PROSITE" id="PS50287">
    <property type="entry name" value="SRCR_2"/>
    <property type="match status" value="5"/>
</dbReference>
<dbReference type="EMBL" id="AFYH01015148">
    <property type="status" value="NOT_ANNOTATED_CDS"/>
    <property type="molecule type" value="Genomic_DNA"/>
</dbReference>
<feature type="disulfide bond" evidence="2">
    <location>
        <begin position="518"/>
        <end position="528"/>
    </location>
</feature>
<dbReference type="Ensembl" id="ENSLACT00000015014.1">
    <property type="protein sequence ID" value="ENSLACP00000014910.1"/>
    <property type="gene ID" value="ENSLACG00000013121.1"/>
</dbReference>
<feature type="disulfide bond" evidence="2">
    <location>
        <begin position="159"/>
        <end position="223"/>
    </location>
</feature>
<dbReference type="Bgee" id="ENSLACG00000013121">
    <property type="expression patterns" value="Expressed in chordate pharynx"/>
</dbReference>
<dbReference type="Gene3D" id="3.10.250.10">
    <property type="entry name" value="SRCR-like domain"/>
    <property type="match status" value="5"/>
</dbReference>
<feature type="disulfide bond" evidence="2">
    <location>
        <begin position="413"/>
        <end position="423"/>
    </location>
</feature>
<evidence type="ECO:0000313" key="4">
    <source>
        <dbReference type="Ensembl" id="ENSLACP00000014910.1"/>
    </source>
</evidence>
<reference evidence="4" key="2">
    <citation type="submission" date="2025-08" db="UniProtKB">
        <authorList>
            <consortium name="Ensembl"/>
        </authorList>
    </citation>
    <scope>IDENTIFICATION</scope>
</reference>
<feature type="disulfide bond" evidence="2">
    <location>
        <begin position="203"/>
        <end position="213"/>
    </location>
</feature>
<dbReference type="InterPro" id="IPR036772">
    <property type="entry name" value="SRCR-like_dom_sf"/>
</dbReference>
<feature type="disulfide bond" evidence="2">
    <location>
        <begin position="382"/>
        <end position="443"/>
    </location>
</feature>
<dbReference type="AlphaFoldDB" id="H3AZ39"/>
<dbReference type="Pfam" id="PF00530">
    <property type="entry name" value="SRCR"/>
    <property type="match status" value="5"/>
</dbReference>
<dbReference type="STRING" id="7897.ENSLACP00000014910"/>
<feature type="disulfide bond" evidence="2">
    <location>
        <begin position="487"/>
        <end position="548"/>
    </location>
</feature>
<feature type="domain" description="SRCR" evidence="3">
    <location>
        <begin position="134"/>
        <end position="234"/>
    </location>
</feature>
<proteinExistence type="predicted"/>
<feature type="domain" description="SRCR" evidence="3">
    <location>
        <begin position="239"/>
        <end position="339"/>
    </location>
</feature>
<dbReference type="InParanoid" id="H3AZ39"/>
<keyword evidence="1 2" id="KW-1015">Disulfide bond</keyword>
<evidence type="ECO:0000256" key="2">
    <source>
        <dbReference type="PROSITE-ProRule" id="PRU00196"/>
    </source>
</evidence>
<feature type="disulfide bond" evidence="2">
    <location>
        <begin position="308"/>
        <end position="318"/>
    </location>
</feature>
<feature type="disulfide bond" evidence="2">
    <location>
        <begin position="172"/>
        <end position="233"/>
    </location>
</feature>
<dbReference type="PANTHER" id="PTHR48071:SF18">
    <property type="entry name" value="DELETED IN MALIGNANT BRAIN TUMORS 1 PROTEIN-RELATED"/>
    <property type="match status" value="1"/>
</dbReference>